<accession>A0ABQ9V209</accession>
<dbReference type="InterPro" id="IPR013083">
    <property type="entry name" value="Znf_RING/FYVE/PHD"/>
</dbReference>
<name>A0ABQ9V209_SAGOE</name>
<reference evidence="1 2" key="1">
    <citation type="submission" date="2023-05" db="EMBL/GenBank/DDBJ databases">
        <title>B98-5 Cell Line De Novo Hybrid Assembly: An Optical Mapping Approach.</title>
        <authorList>
            <person name="Kananen K."/>
            <person name="Auerbach J.A."/>
            <person name="Kautto E."/>
            <person name="Blachly J.S."/>
        </authorList>
    </citation>
    <scope>NUCLEOTIDE SEQUENCE [LARGE SCALE GENOMIC DNA]</scope>
    <source>
        <strain evidence="1">B95-8</strain>
        <tissue evidence="1">Cell line</tissue>
    </source>
</reference>
<organism evidence="1 2">
    <name type="scientific">Saguinus oedipus</name>
    <name type="common">Cotton-top tamarin</name>
    <name type="synonym">Oedipomidas oedipus</name>
    <dbReference type="NCBI Taxonomy" id="9490"/>
    <lineage>
        <taxon>Eukaryota</taxon>
        <taxon>Metazoa</taxon>
        <taxon>Chordata</taxon>
        <taxon>Craniata</taxon>
        <taxon>Vertebrata</taxon>
        <taxon>Euteleostomi</taxon>
        <taxon>Mammalia</taxon>
        <taxon>Eutheria</taxon>
        <taxon>Euarchontoglires</taxon>
        <taxon>Primates</taxon>
        <taxon>Haplorrhini</taxon>
        <taxon>Platyrrhini</taxon>
        <taxon>Cebidae</taxon>
        <taxon>Callitrichinae</taxon>
        <taxon>Saguinus</taxon>
    </lineage>
</organism>
<sequence>MALAQERIELLHLLQTRGPSCQLEEFVAEVRTGTEKDSEAITEEEAAYNPKVRKKHLVGNILKAESQAAIFTVKKRRKNVITFRVGVNSALNVPSFPEYVNGHAKKHYEDAQVPLTNHKKSEKQDKAQHTVCMDCSSYSTYCDHLCGRCPDLEREKLEAGEDFSKNENLPKIFTQELAQGQILHSSICPNNMMKG</sequence>
<protein>
    <submittedName>
        <fullName evidence="1">Uncharacterized protein</fullName>
    </submittedName>
</protein>
<evidence type="ECO:0000313" key="2">
    <source>
        <dbReference type="Proteomes" id="UP001266305"/>
    </source>
</evidence>
<dbReference type="EMBL" id="JASSZA010000008">
    <property type="protein sequence ID" value="KAK2103161.1"/>
    <property type="molecule type" value="Genomic_DNA"/>
</dbReference>
<keyword evidence="2" id="KW-1185">Reference proteome</keyword>
<proteinExistence type="predicted"/>
<gene>
    <name evidence="1" type="ORF">P7K49_017017</name>
</gene>
<comment type="caution">
    <text evidence="1">The sequence shown here is derived from an EMBL/GenBank/DDBJ whole genome shotgun (WGS) entry which is preliminary data.</text>
</comment>
<evidence type="ECO:0000313" key="1">
    <source>
        <dbReference type="EMBL" id="KAK2103161.1"/>
    </source>
</evidence>
<dbReference type="Proteomes" id="UP001266305">
    <property type="component" value="Unassembled WGS sequence"/>
</dbReference>
<dbReference type="Gene3D" id="3.30.40.10">
    <property type="entry name" value="Zinc/RING finger domain, C3HC4 (zinc finger)"/>
    <property type="match status" value="1"/>
</dbReference>